<evidence type="ECO:0000256" key="2">
    <source>
        <dbReference type="ARBA" id="ARBA00022448"/>
    </source>
</evidence>
<keyword evidence="4 7" id="KW-0812">Transmembrane</keyword>
<feature type="transmembrane region" description="Helical" evidence="7">
    <location>
        <begin position="344"/>
        <end position="363"/>
    </location>
</feature>
<accession>A0A0U3G9A4</accession>
<reference evidence="10 12" key="2">
    <citation type="submission" date="2019-07" db="EMBL/GenBank/DDBJ databases">
        <title>Whole genome shotgun sequence of Kocuria flava NBRC 107626.</title>
        <authorList>
            <person name="Hosoyama A."/>
            <person name="Uohara A."/>
            <person name="Ohji S."/>
            <person name="Ichikawa N."/>
        </authorList>
    </citation>
    <scope>NUCLEOTIDE SEQUENCE [LARGE SCALE GENOMIC DNA]</scope>
    <source>
        <strain evidence="10 12">NBRC 107626</strain>
    </source>
</reference>
<geneLocation type="plasmid" evidence="9">
    <name>1</name>
</geneLocation>
<feature type="domain" description="Major facilitator superfamily (MFS) profile" evidence="8">
    <location>
        <begin position="17"/>
        <end position="462"/>
    </location>
</feature>
<dbReference type="RefSeq" id="WP_058860021.1">
    <property type="nucleotide sequence ID" value="NZ_BJZR01000169.1"/>
</dbReference>
<dbReference type="SUPFAM" id="SSF103473">
    <property type="entry name" value="MFS general substrate transporter"/>
    <property type="match status" value="1"/>
</dbReference>
<keyword evidence="3" id="KW-1003">Cell membrane</keyword>
<evidence type="ECO:0000259" key="8">
    <source>
        <dbReference type="PROSITE" id="PS50850"/>
    </source>
</evidence>
<evidence type="ECO:0000256" key="5">
    <source>
        <dbReference type="ARBA" id="ARBA00022989"/>
    </source>
</evidence>
<feature type="transmembrane region" description="Helical" evidence="7">
    <location>
        <begin position="82"/>
        <end position="101"/>
    </location>
</feature>
<dbReference type="InterPro" id="IPR020846">
    <property type="entry name" value="MFS_dom"/>
</dbReference>
<evidence type="ECO:0000256" key="1">
    <source>
        <dbReference type="ARBA" id="ARBA00004651"/>
    </source>
</evidence>
<organism evidence="9 11">
    <name type="scientific">Kocuria flava</name>
    <dbReference type="NCBI Taxonomy" id="446860"/>
    <lineage>
        <taxon>Bacteria</taxon>
        <taxon>Bacillati</taxon>
        <taxon>Actinomycetota</taxon>
        <taxon>Actinomycetes</taxon>
        <taxon>Micrococcales</taxon>
        <taxon>Micrococcaceae</taxon>
        <taxon>Kocuria</taxon>
    </lineage>
</organism>
<dbReference type="Proteomes" id="UP000057181">
    <property type="component" value="Plasmid 1"/>
</dbReference>
<feature type="transmembrane region" description="Helical" evidence="7">
    <location>
        <begin position="417"/>
        <end position="435"/>
    </location>
</feature>
<evidence type="ECO:0000256" key="7">
    <source>
        <dbReference type="SAM" id="Phobius"/>
    </source>
</evidence>
<dbReference type="PANTHER" id="PTHR42718">
    <property type="entry name" value="MAJOR FACILITATOR SUPERFAMILY MULTIDRUG TRANSPORTER MFSC"/>
    <property type="match status" value="1"/>
</dbReference>
<evidence type="ECO:0000313" key="12">
    <source>
        <dbReference type="Proteomes" id="UP000321155"/>
    </source>
</evidence>
<dbReference type="GO" id="GO:0005886">
    <property type="term" value="C:plasma membrane"/>
    <property type="evidence" value="ECO:0007669"/>
    <property type="project" value="UniProtKB-SubCell"/>
</dbReference>
<feature type="transmembrane region" description="Helical" evidence="7">
    <location>
        <begin position="20"/>
        <end position="42"/>
    </location>
</feature>
<dbReference type="EMBL" id="CP013255">
    <property type="protein sequence ID" value="ALU41354.1"/>
    <property type="molecule type" value="Genomic_DNA"/>
</dbReference>
<dbReference type="Pfam" id="PF07690">
    <property type="entry name" value="MFS_1"/>
    <property type="match status" value="1"/>
</dbReference>
<keyword evidence="5 7" id="KW-1133">Transmembrane helix</keyword>
<sequence>MSAASLGRSGNSGGRIAYPALLGTTALGTLSANVINAPLYVIQTELGMTSQQSVMAVSAFTIAMATVVPLAGWSGDRFGTKIFLVSALGIMVLAEIAAALAPGMETLIAARAVQGAACSAIPPCVQAALMSLWPERTAQTMGAWASAIGLGQAVGPPFGGVVTEVLGWRYVFITHATLVLVMMVLLAVSMPTVARRRPPTHASAMFWLVAGGGSTATAILLAGQGGPWVGVTLLTICAIGSWTMFGHLCRRRARFAAEHAGTPGPLLDPALLRDPGYLTAAAGAGLAMGSMAVSIVAVPLFLASKLDLGPAQIGVVVFTLALAMIVAGPVAGRLGRQRGTSTQLSSGVLILVVAAPVITLALVSSDLGVARWVIVSLVILGLLLAGTGIAFTQSAAATELVLSPAGRAGTAIGIHNMLRFLAMALGYSGVSLAYATNASLLIFPAVSLTGLAMFTALRANRGKPRHP</sequence>
<feature type="transmembrane region" description="Helical" evidence="7">
    <location>
        <begin position="277"/>
        <end position="301"/>
    </location>
</feature>
<proteinExistence type="predicted"/>
<feature type="transmembrane region" description="Helical" evidence="7">
    <location>
        <begin position="369"/>
        <end position="396"/>
    </location>
</feature>
<evidence type="ECO:0000313" key="10">
    <source>
        <dbReference type="EMBL" id="GEO93743.1"/>
    </source>
</evidence>
<name>A0A0U3G9A4_9MICC</name>
<dbReference type="AlphaFoldDB" id="A0A0U3G9A4"/>
<dbReference type="EMBL" id="BJZR01000169">
    <property type="protein sequence ID" value="GEO93743.1"/>
    <property type="molecule type" value="Genomic_DNA"/>
</dbReference>
<dbReference type="InterPro" id="IPR011701">
    <property type="entry name" value="MFS"/>
</dbReference>
<keyword evidence="6 7" id="KW-0472">Membrane</keyword>
<evidence type="ECO:0000256" key="6">
    <source>
        <dbReference type="ARBA" id="ARBA00023136"/>
    </source>
</evidence>
<dbReference type="InterPro" id="IPR036259">
    <property type="entry name" value="MFS_trans_sf"/>
</dbReference>
<dbReference type="Gene3D" id="1.20.1720.10">
    <property type="entry name" value="Multidrug resistance protein D"/>
    <property type="match status" value="1"/>
</dbReference>
<feature type="transmembrane region" description="Helical" evidence="7">
    <location>
        <begin position="441"/>
        <end position="459"/>
    </location>
</feature>
<reference evidence="9 11" key="1">
    <citation type="submission" date="2015-11" db="EMBL/GenBank/DDBJ databases">
        <title>Complete Genome Sequence of Kocuria flava strain HO-9041.</title>
        <authorList>
            <person name="Zhou M."/>
            <person name="Dai J."/>
        </authorList>
    </citation>
    <scope>NUCLEOTIDE SEQUENCE [LARGE SCALE GENOMIC DNA]</scope>
    <source>
        <strain evidence="9 11">HO-9041</strain>
        <plasmid evidence="9 11">1</plasmid>
    </source>
</reference>
<keyword evidence="9" id="KW-0614">Plasmid</keyword>
<protein>
    <submittedName>
        <fullName evidence="10">Multidrug resistance protein</fullName>
    </submittedName>
</protein>
<dbReference type="PANTHER" id="PTHR42718:SF46">
    <property type="entry name" value="BLR6921 PROTEIN"/>
    <property type="match status" value="1"/>
</dbReference>
<evidence type="ECO:0000256" key="4">
    <source>
        <dbReference type="ARBA" id="ARBA00022692"/>
    </source>
</evidence>
<evidence type="ECO:0000313" key="9">
    <source>
        <dbReference type="EMBL" id="ALU41354.1"/>
    </source>
</evidence>
<dbReference type="PROSITE" id="PS50850">
    <property type="entry name" value="MFS"/>
    <property type="match status" value="1"/>
</dbReference>
<feature type="transmembrane region" description="Helical" evidence="7">
    <location>
        <begin position="54"/>
        <end position="75"/>
    </location>
</feature>
<dbReference type="Proteomes" id="UP000321155">
    <property type="component" value="Unassembled WGS sequence"/>
</dbReference>
<feature type="transmembrane region" description="Helical" evidence="7">
    <location>
        <begin position="313"/>
        <end position="332"/>
    </location>
</feature>
<dbReference type="OrthoDB" id="9812221at2"/>
<gene>
    <name evidence="9" type="ORF">AS188_15790</name>
    <name evidence="10" type="ORF">KFL01_30490</name>
</gene>
<comment type="subcellular location">
    <subcellularLocation>
        <location evidence="1">Cell membrane</location>
        <topology evidence="1">Multi-pass membrane protein</topology>
    </subcellularLocation>
</comment>
<keyword evidence="2" id="KW-0813">Transport</keyword>
<dbReference type="Gene3D" id="1.20.1250.20">
    <property type="entry name" value="MFS general substrate transporter like domains"/>
    <property type="match status" value="1"/>
</dbReference>
<evidence type="ECO:0000256" key="3">
    <source>
        <dbReference type="ARBA" id="ARBA00022475"/>
    </source>
</evidence>
<feature type="transmembrane region" description="Helical" evidence="7">
    <location>
        <begin position="170"/>
        <end position="190"/>
    </location>
</feature>
<dbReference type="KEGG" id="kfv:AS188_15790"/>
<dbReference type="GO" id="GO:0022857">
    <property type="term" value="F:transmembrane transporter activity"/>
    <property type="evidence" value="ECO:0007669"/>
    <property type="project" value="InterPro"/>
</dbReference>
<feature type="transmembrane region" description="Helical" evidence="7">
    <location>
        <begin position="202"/>
        <end position="222"/>
    </location>
</feature>
<evidence type="ECO:0000313" key="11">
    <source>
        <dbReference type="Proteomes" id="UP000057181"/>
    </source>
</evidence>
<keyword evidence="12" id="KW-1185">Reference proteome</keyword>
<feature type="transmembrane region" description="Helical" evidence="7">
    <location>
        <begin position="228"/>
        <end position="245"/>
    </location>
</feature>